<evidence type="ECO:0000256" key="6">
    <source>
        <dbReference type="SAM" id="Phobius"/>
    </source>
</evidence>
<dbReference type="PANTHER" id="PTHR32309:SF13">
    <property type="entry name" value="FERRIC ENTEROBACTIN TRANSPORT PROTEIN FEPE"/>
    <property type="match status" value="1"/>
</dbReference>
<evidence type="ECO:0000256" key="2">
    <source>
        <dbReference type="ARBA" id="ARBA00022475"/>
    </source>
</evidence>
<feature type="transmembrane region" description="Helical" evidence="6">
    <location>
        <begin position="346"/>
        <end position="371"/>
    </location>
</feature>
<dbReference type="GO" id="GO:0004713">
    <property type="term" value="F:protein tyrosine kinase activity"/>
    <property type="evidence" value="ECO:0007669"/>
    <property type="project" value="TreeGrafter"/>
</dbReference>
<name>A0A1F7FGV1_UNCRA</name>
<reference evidence="8 9" key="1">
    <citation type="journal article" date="2016" name="Nat. Commun.">
        <title>Thousands of microbial genomes shed light on interconnected biogeochemical processes in an aquifer system.</title>
        <authorList>
            <person name="Anantharaman K."/>
            <person name="Brown C.T."/>
            <person name="Hug L.A."/>
            <person name="Sharon I."/>
            <person name="Castelle C.J."/>
            <person name="Probst A.J."/>
            <person name="Thomas B.C."/>
            <person name="Singh A."/>
            <person name="Wilkins M.J."/>
            <person name="Karaoz U."/>
            <person name="Brodie E.L."/>
            <person name="Williams K.H."/>
            <person name="Hubbard S.S."/>
            <person name="Banfield J.F."/>
        </authorList>
    </citation>
    <scope>NUCLEOTIDE SEQUENCE [LARGE SCALE GENOMIC DNA]</scope>
</reference>
<comment type="caution">
    <text evidence="8">The sequence shown here is derived from an EMBL/GenBank/DDBJ whole genome shotgun (WGS) entry which is preliminary data.</text>
</comment>
<comment type="subcellular location">
    <subcellularLocation>
        <location evidence="1">Cell membrane</location>
        <topology evidence="1">Multi-pass membrane protein</topology>
    </subcellularLocation>
</comment>
<evidence type="ECO:0000256" key="1">
    <source>
        <dbReference type="ARBA" id="ARBA00004651"/>
    </source>
</evidence>
<accession>A0A1F7FGV1</accession>
<protein>
    <recommendedName>
        <fullName evidence="7">Polysaccharide chain length determinant N-terminal domain-containing protein</fullName>
    </recommendedName>
</protein>
<proteinExistence type="predicted"/>
<gene>
    <name evidence="8" type="ORF">A2519_03860</name>
</gene>
<organism evidence="8 9">
    <name type="scientific">Candidatus Raymondbacteria bacterium RIFOXYD12_FULL_49_13</name>
    <dbReference type="NCBI Taxonomy" id="1817890"/>
    <lineage>
        <taxon>Bacteria</taxon>
        <taxon>Raymondiibacteriota</taxon>
    </lineage>
</organism>
<dbReference type="InterPro" id="IPR050445">
    <property type="entry name" value="Bact_polysacc_biosynth/exp"/>
</dbReference>
<dbReference type="AlphaFoldDB" id="A0A1F7FGV1"/>
<sequence>MKEFKINILDILELVIKRKWLLVRMFIISFLISSVITFILPKKYYAFGVILPNAKSGSLFENIIGGDKAMELLSGSGSLLSSDARDVKEILLSQPLIRSTIDTLNLVHVYGFDKAKNYKIEDVIKVFLKSYGIEETDNKALKVGFVDKDPQRAAAVVNYALKKMNEINSQMNSWHAREMKTFLESRISIEKSRLDSLATQFSIYMAQNKALLPESQIGGTIDNIASLVKTQYAAEIELNLARKTYPPGHSTILQLQSKIEEIKSQLNQIHSADNNEFMFPMAKAPNILKEYAELKRNVKIQEEVFLFLCKMYEEAKYNEANNVPQIKLLHTAYVPQKKASPIRRKIVAVSVLVVELLTCGYILLIAFMVNYRAVNPDEYKRMSVLLREMSFGILRLPQNF</sequence>
<evidence type="ECO:0000313" key="8">
    <source>
        <dbReference type="EMBL" id="OGK05696.1"/>
    </source>
</evidence>
<keyword evidence="2" id="KW-1003">Cell membrane</keyword>
<keyword evidence="3 6" id="KW-0812">Transmembrane</keyword>
<dbReference type="Proteomes" id="UP000179243">
    <property type="component" value="Unassembled WGS sequence"/>
</dbReference>
<evidence type="ECO:0000259" key="7">
    <source>
        <dbReference type="Pfam" id="PF02706"/>
    </source>
</evidence>
<dbReference type="EMBL" id="MFYX01000050">
    <property type="protein sequence ID" value="OGK05696.1"/>
    <property type="molecule type" value="Genomic_DNA"/>
</dbReference>
<dbReference type="Pfam" id="PF02706">
    <property type="entry name" value="Wzz"/>
    <property type="match status" value="1"/>
</dbReference>
<dbReference type="PANTHER" id="PTHR32309">
    <property type="entry name" value="TYROSINE-PROTEIN KINASE"/>
    <property type="match status" value="1"/>
</dbReference>
<evidence type="ECO:0000313" key="9">
    <source>
        <dbReference type="Proteomes" id="UP000179243"/>
    </source>
</evidence>
<evidence type="ECO:0000256" key="3">
    <source>
        <dbReference type="ARBA" id="ARBA00022692"/>
    </source>
</evidence>
<evidence type="ECO:0000256" key="5">
    <source>
        <dbReference type="ARBA" id="ARBA00023136"/>
    </source>
</evidence>
<dbReference type="GO" id="GO:0005886">
    <property type="term" value="C:plasma membrane"/>
    <property type="evidence" value="ECO:0007669"/>
    <property type="project" value="UniProtKB-SubCell"/>
</dbReference>
<feature type="domain" description="Polysaccharide chain length determinant N-terminal" evidence="7">
    <location>
        <begin position="6"/>
        <end position="103"/>
    </location>
</feature>
<keyword evidence="4 6" id="KW-1133">Transmembrane helix</keyword>
<evidence type="ECO:0000256" key="4">
    <source>
        <dbReference type="ARBA" id="ARBA00022989"/>
    </source>
</evidence>
<keyword evidence="5 6" id="KW-0472">Membrane</keyword>
<dbReference type="InterPro" id="IPR003856">
    <property type="entry name" value="LPS_length_determ_N"/>
</dbReference>
<feature type="transmembrane region" description="Helical" evidence="6">
    <location>
        <begin position="21"/>
        <end position="40"/>
    </location>
</feature>